<evidence type="ECO:0000256" key="3">
    <source>
        <dbReference type="ARBA" id="ARBA00022989"/>
    </source>
</evidence>
<dbReference type="SUPFAM" id="SSF103473">
    <property type="entry name" value="MFS general substrate transporter"/>
    <property type="match status" value="1"/>
</dbReference>
<evidence type="ECO:0000256" key="1">
    <source>
        <dbReference type="ARBA" id="ARBA00004141"/>
    </source>
</evidence>
<feature type="transmembrane region" description="Helical" evidence="6">
    <location>
        <begin position="75"/>
        <end position="94"/>
    </location>
</feature>
<keyword evidence="8" id="KW-1185">Reference proteome</keyword>
<keyword evidence="3 6" id="KW-1133">Transmembrane helix</keyword>
<feature type="transmembrane region" description="Helical" evidence="6">
    <location>
        <begin position="165"/>
        <end position="183"/>
    </location>
</feature>
<feature type="transmembrane region" description="Helical" evidence="6">
    <location>
        <begin position="362"/>
        <end position="383"/>
    </location>
</feature>
<gene>
    <name evidence="7" type="ORF">N5P18_12565</name>
</gene>
<dbReference type="CDD" id="cd17393">
    <property type="entry name" value="MFS_MosC_like"/>
    <property type="match status" value="1"/>
</dbReference>
<evidence type="ECO:0000256" key="5">
    <source>
        <dbReference type="SAM" id="MobiDB-lite"/>
    </source>
</evidence>
<reference evidence="7 8" key="1">
    <citation type="submission" date="2022-09" db="EMBL/GenBank/DDBJ databases">
        <title>Complete genome sequence of Janibacter terrae strain COS04-44, PCL-degrading bacteria isolated from oil spilled coast.</title>
        <authorList>
            <person name="Park H."/>
            <person name="Kim J.Y."/>
            <person name="An S.H."/>
            <person name="Lee C.M."/>
            <person name="Weon H.-Y."/>
        </authorList>
    </citation>
    <scope>NUCLEOTIDE SEQUENCE [LARGE SCALE GENOMIC DNA]</scope>
    <source>
        <strain evidence="7 8">COS04-44</strain>
    </source>
</reference>
<dbReference type="Pfam" id="PF07690">
    <property type="entry name" value="MFS_1"/>
    <property type="match status" value="1"/>
</dbReference>
<keyword evidence="4 6" id="KW-0472">Membrane</keyword>
<dbReference type="PANTHER" id="PTHR23514:SF13">
    <property type="entry name" value="INNER MEMBRANE PROTEIN YBJJ"/>
    <property type="match status" value="1"/>
</dbReference>
<feature type="transmembrane region" description="Helical" evidence="6">
    <location>
        <begin position="213"/>
        <end position="236"/>
    </location>
</feature>
<dbReference type="Gene3D" id="1.20.1250.20">
    <property type="entry name" value="MFS general substrate transporter like domains"/>
    <property type="match status" value="2"/>
</dbReference>
<dbReference type="InterPro" id="IPR011701">
    <property type="entry name" value="MFS"/>
</dbReference>
<evidence type="ECO:0000256" key="2">
    <source>
        <dbReference type="ARBA" id="ARBA00022692"/>
    </source>
</evidence>
<comment type="subcellular location">
    <subcellularLocation>
        <location evidence="1">Membrane</location>
        <topology evidence="1">Multi-pass membrane protein</topology>
    </subcellularLocation>
</comment>
<feature type="transmembrane region" description="Helical" evidence="6">
    <location>
        <begin position="306"/>
        <end position="325"/>
    </location>
</feature>
<dbReference type="Proteomes" id="UP001381003">
    <property type="component" value="Chromosome"/>
</dbReference>
<keyword evidence="2 6" id="KW-0812">Transmembrane</keyword>
<dbReference type="EMBL" id="CP104874">
    <property type="protein sequence ID" value="WWF04513.1"/>
    <property type="molecule type" value="Genomic_DNA"/>
</dbReference>
<protein>
    <submittedName>
        <fullName evidence="7">MFS transporter</fullName>
    </submittedName>
</protein>
<evidence type="ECO:0000313" key="7">
    <source>
        <dbReference type="EMBL" id="WWF04513.1"/>
    </source>
</evidence>
<feature type="transmembrane region" description="Helical" evidence="6">
    <location>
        <begin position="248"/>
        <end position="267"/>
    </location>
</feature>
<evidence type="ECO:0000313" key="8">
    <source>
        <dbReference type="Proteomes" id="UP001381003"/>
    </source>
</evidence>
<dbReference type="InterPro" id="IPR051788">
    <property type="entry name" value="MFS_Transporter"/>
</dbReference>
<evidence type="ECO:0000256" key="4">
    <source>
        <dbReference type="ARBA" id="ARBA00023136"/>
    </source>
</evidence>
<sequence>MTSASATTARNAVLATFAVSGFAFASWAARIPTIRGQLDLTPGELGRTLLVGALGSVVSLPFAGRVITRVGAARTVMIGVVTVAVGLLALGAAVDVLGHLALTAAAIFVVAVGISLWDVAMNHEGAAVEQRLGRTMMPVFHACFSGGTVLGALVAAGVIRVGLPVVGHLAAAAAVALVVGLWVPRGFLARDLEVGGGAGVTERPGSAWLEPRTLVIGVVVLVAALTEGTANDWIALAVTEGHDQPEEVGVLAFATFLAAMTAGRLLGVRVLDRFGRVPVLRVLFGLAVVGSLLVVLGGTVTAFVGVVLWGVGASLGFPTGMSAAADDPARAAARLSVVSTIGYLAFIVGPPLLGLLGDHVGVLRSLLLVGVLAVPALLAVPAVRERAPRGAGHADLNPHYPRAMRLNECSTRPPEEDA</sequence>
<accession>A0ABZ2FB33</accession>
<feature type="transmembrane region" description="Helical" evidence="6">
    <location>
        <begin position="337"/>
        <end position="356"/>
    </location>
</feature>
<dbReference type="RefSeq" id="WP_338537846.1">
    <property type="nucleotide sequence ID" value="NZ_CP104874.1"/>
</dbReference>
<dbReference type="InterPro" id="IPR036259">
    <property type="entry name" value="MFS_trans_sf"/>
</dbReference>
<feature type="transmembrane region" description="Helical" evidence="6">
    <location>
        <begin position="279"/>
        <end position="300"/>
    </location>
</feature>
<name>A0ABZ2FB33_9MICO</name>
<feature type="transmembrane region" description="Helical" evidence="6">
    <location>
        <begin position="139"/>
        <end position="159"/>
    </location>
</feature>
<proteinExistence type="predicted"/>
<feature type="transmembrane region" description="Helical" evidence="6">
    <location>
        <begin position="100"/>
        <end position="119"/>
    </location>
</feature>
<evidence type="ECO:0000256" key="6">
    <source>
        <dbReference type="SAM" id="Phobius"/>
    </source>
</evidence>
<feature type="region of interest" description="Disordered" evidence="5">
    <location>
        <begin position="391"/>
        <end position="418"/>
    </location>
</feature>
<feature type="transmembrane region" description="Helical" evidence="6">
    <location>
        <begin position="44"/>
        <end position="63"/>
    </location>
</feature>
<dbReference type="PANTHER" id="PTHR23514">
    <property type="entry name" value="BYPASS OF STOP CODON PROTEIN 6"/>
    <property type="match status" value="1"/>
</dbReference>
<organism evidence="7 8">
    <name type="scientific">Janibacter terrae</name>
    <dbReference type="NCBI Taxonomy" id="103817"/>
    <lineage>
        <taxon>Bacteria</taxon>
        <taxon>Bacillati</taxon>
        <taxon>Actinomycetota</taxon>
        <taxon>Actinomycetes</taxon>
        <taxon>Micrococcales</taxon>
        <taxon>Intrasporangiaceae</taxon>
        <taxon>Janibacter</taxon>
    </lineage>
</organism>